<evidence type="ECO:0000256" key="1">
    <source>
        <dbReference type="SAM" id="SignalP"/>
    </source>
</evidence>
<keyword evidence="1" id="KW-0732">Signal</keyword>
<gene>
    <name evidence="2" type="ORF">MPL3356_60324</name>
</gene>
<protein>
    <submittedName>
        <fullName evidence="2">Uncharacterized protein</fullName>
    </submittedName>
</protein>
<dbReference type="STRING" id="69974.MPLDJ20_120627"/>
<feature type="signal peptide" evidence="1">
    <location>
        <begin position="1"/>
        <end position="21"/>
    </location>
</feature>
<organism evidence="2 3">
    <name type="scientific">Mesorhizobium plurifarium</name>
    <dbReference type="NCBI Taxonomy" id="69974"/>
    <lineage>
        <taxon>Bacteria</taxon>
        <taxon>Pseudomonadati</taxon>
        <taxon>Pseudomonadota</taxon>
        <taxon>Alphaproteobacteria</taxon>
        <taxon>Hyphomicrobiales</taxon>
        <taxon>Phyllobacteriaceae</taxon>
        <taxon>Mesorhizobium</taxon>
    </lineage>
</organism>
<proteinExistence type="predicted"/>
<feature type="chain" id="PRO_5001854899" evidence="1">
    <location>
        <begin position="22"/>
        <end position="130"/>
    </location>
</feature>
<reference evidence="3" key="1">
    <citation type="submission" date="2014-08" db="EMBL/GenBank/DDBJ databases">
        <authorList>
            <person name="Moulin L."/>
        </authorList>
    </citation>
    <scope>NUCLEOTIDE SEQUENCE [LARGE SCALE GENOMIC DNA]</scope>
</reference>
<dbReference type="EMBL" id="CCMZ01000056">
    <property type="protein sequence ID" value="CDX26295.1"/>
    <property type="molecule type" value="Genomic_DNA"/>
</dbReference>
<keyword evidence="3" id="KW-1185">Reference proteome</keyword>
<dbReference type="Proteomes" id="UP000045285">
    <property type="component" value="Unassembled WGS sequence"/>
</dbReference>
<accession>A0A090E8W1</accession>
<dbReference type="AlphaFoldDB" id="A0A090E8W1"/>
<sequence length="130" mass="13782">MYLKYLISAAILVAAASPALSQDQYVRPLRPGEDGAARIQSSISMTFPVKDDDDDAAQQQVALRSFYKVAAGSCAMVVETVADTCEIAGMSTNLNARDRNIGGYGGSQLTVSGQITMKVKFKASLSKTVP</sequence>
<evidence type="ECO:0000313" key="3">
    <source>
        <dbReference type="Proteomes" id="UP000045285"/>
    </source>
</evidence>
<evidence type="ECO:0000313" key="2">
    <source>
        <dbReference type="EMBL" id="CDX26295.1"/>
    </source>
</evidence>
<name>A0A090E8W1_MESPL</name>